<reference evidence="4 5" key="1">
    <citation type="submission" date="2016-11" db="EMBL/GenBank/DDBJ databases">
        <authorList>
            <person name="Jaros S."/>
            <person name="Januszkiewicz K."/>
            <person name="Wedrychowicz H."/>
        </authorList>
    </citation>
    <scope>NUCLEOTIDE SEQUENCE [LARGE SCALE GENOMIC DNA]</scope>
    <source>
        <strain evidence="4 5">DSM 17477</strain>
    </source>
</reference>
<dbReference type="Gene3D" id="3.40.50.1980">
    <property type="entry name" value="Nitrogenase molybdenum iron protein domain"/>
    <property type="match status" value="2"/>
</dbReference>
<accession>A0A1M6AEM1</accession>
<dbReference type="PANTHER" id="PTHR30535">
    <property type="entry name" value="VITAMIN B12-BINDING PROTEIN"/>
    <property type="match status" value="1"/>
</dbReference>
<dbReference type="Pfam" id="PF01497">
    <property type="entry name" value="Peripla_BP_2"/>
    <property type="match status" value="1"/>
</dbReference>
<dbReference type="AlphaFoldDB" id="A0A1M6AEM1"/>
<dbReference type="STRING" id="1121476.SAMN02745751_00096"/>
<evidence type="ECO:0000313" key="4">
    <source>
        <dbReference type="EMBL" id="SHI35004.1"/>
    </source>
</evidence>
<dbReference type="PANTHER" id="PTHR30535:SF34">
    <property type="entry name" value="MOLYBDATE-BINDING PROTEIN MOLA"/>
    <property type="match status" value="1"/>
</dbReference>
<dbReference type="OrthoDB" id="9787830at2"/>
<dbReference type="PROSITE" id="PS50983">
    <property type="entry name" value="FE_B12_PBP"/>
    <property type="match status" value="1"/>
</dbReference>
<dbReference type="SUPFAM" id="SSF53807">
    <property type="entry name" value="Helical backbone' metal receptor"/>
    <property type="match status" value="1"/>
</dbReference>
<gene>
    <name evidence="4" type="ORF">SAMN02745751_00096</name>
</gene>
<feature type="chain" id="PRO_5012364336" evidence="2">
    <location>
        <begin position="33"/>
        <end position="370"/>
    </location>
</feature>
<proteinExistence type="inferred from homology"/>
<protein>
    <submittedName>
        <fullName evidence="4">Iron complex transport system substrate-binding protein</fullName>
    </submittedName>
</protein>
<organism evidence="4 5">
    <name type="scientific">Dethiosulfatibacter aminovorans DSM 17477</name>
    <dbReference type="NCBI Taxonomy" id="1121476"/>
    <lineage>
        <taxon>Bacteria</taxon>
        <taxon>Bacillati</taxon>
        <taxon>Bacillota</taxon>
        <taxon>Tissierellia</taxon>
        <taxon>Dethiosulfatibacter</taxon>
    </lineage>
</organism>
<dbReference type="PROSITE" id="PS51257">
    <property type="entry name" value="PROKAR_LIPOPROTEIN"/>
    <property type="match status" value="1"/>
</dbReference>
<feature type="domain" description="Fe/B12 periplasmic-binding" evidence="3">
    <location>
        <begin position="62"/>
        <end position="326"/>
    </location>
</feature>
<evidence type="ECO:0000256" key="2">
    <source>
        <dbReference type="SAM" id="SignalP"/>
    </source>
</evidence>
<keyword evidence="2" id="KW-0732">Signal</keyword>
<sequence length="370" mass="41796">MKRNKKIRLILAVIIMISLMLSSCGPSEPAQAEAPEEPVNPNLETVIDSAGRTVYIPEEIDSISALYTVAGHIIIMLDEGDKITSCSNGLKRDKLILNMEPSINDIYLPKVGGIVNIEELLNSNPDIILLDAPLYWNKGELEKIENMNIPYYVVEFNSMDEEKKLVQDIGKIIGREEAAQEYIDFYDEVLALVDETVTAIPEGEKRQVYHAINEAVRTSATNTITAEWVERAGLVNVAADNSLTKDEDKYYTTLEDILKWNPEVIIANDPGAHEYIKTQVAWKNIEAVLNDDVYLLPTGISRWGHSTSLETPLAMLWALETLYPEHAEGIDLKAYTRRFYEELFEYDLTDEELEAILKGVDMRKAKNLED</sequence>
<dbReference type="Proteomes" id="UP000184052">
    <property type="component" value="Unassembled WGS sequence"/>
</dbReference>
<evidence type="ECO:0000256" key="1">
    <source>
        <dbReference type="ARBA" id="ARBA00008814"/>
    </source>
</evidence>
<keyword evidence="5" id="KW-1185">Reference proteome</keyword>
<name>A0A1M6AEM1_9FIRM</name>
<dbReference type="RefSeq" id="WP_073045471.1">
    <property type="nucleotide sequence ID" value="NZ_FQZL01000004.1"/>
</dbReference>
<dbReference type="Gene3D" id="1.20.58.2180">
    <property type="match status" value="1"/>
</dbReference>
<evidence type="ECO:0000313" key="5">
    <source>
        <dbReference type="Proteomes" id="UP000184052"/>
    </source>
</evidence>
<comment type="similarity">
    <text evidence="1">Belongs to the bacterial solute-binding protein 8 family.</text>
</comment>
<dbReference type="InterPro" id="IPR050902">
    <property type="entry name" value="ABC_Transporter_SBP"/>
</dbReference>
<dbReference type="InterPro" id="IPR002491">
    <property type="entry name" value="ABC_transptr_periplasmic_BD"/>
</dbReference>
<dbReference type="EMBL" id="FQZL01000004">
    <property type="protein sequence ID" value="SHI35004.1"/>
    <property type="molecule type" value="Genomic_DNA"/>
</dbReference>
<feature type="signal peptide" evidence="2">
    <location>
        <begin position="1"/>
        <end position="32"/>
    </location>
</feature>
<evidence type="ECO:0000259" key="3">
    <source>
        <dbReference type="PROSITE" id="PS50983"/>
    </source>
</evidence>